<sequence>MASIREATEALNWEVFCEKRPSADQELVHEFYANLTSSKLIEVSVQGIKGMVLFHLVQTYAYFTWDHNFIRVNGLVILNLTAKTIDMGKIILREIQNCAARCSRPAYFPFTITILCLKVKIIPKLKKIGYSQGTITDWDLYQVAGDYIQQQRVELSENLEKEEEDPIEIKPIQSIEIPNKAKPIEPMIEFDMPTSTLRTHSPPLDLHDELSKLMDLMQHMQW</sequence>
<proteinExistence type="predicted"/>
<dbReference type="Proteomes" id="UP000828251">
    <property type="component" value="Unassembled WGS sequence"/>
</dbReference>
<organism evidence="1 2">
    <name type="scientific">Gossypium stocksii</name>
    <dbReference type="NCBI Taxonomy" id="47602"/>
    <lineage>
        <taxon>Eukaryota</taxon>
        <taxon>Viridiplantae</taxon>
        <taxon>Streptophyta</taxon>
        <taxon>Embryophyta</taxon>
        <taxon>Tracheophyta</taxon>
        <taxon>Spermatophyta</taxon>
        <taxon>Magnoliopsida</taxon>
        <taxon>eudicotyledons</taxon>
        <taxon>Gunneridae</taxon>
        <taxon>Pentapetalae</taxon>
        <taxon>rosids</taxon>
        <taxon>malvids</taxon>
        <taxon>Malvales</taxon>
        <taxon>Malvaceae</taxon>
        <taxon>Malvoideae</taxon>
        <taxon>Gossypium</taxon>
    </lineage>
</organism>
<protein>
    <submittedName>
        <fullName evidence="1">Uncharacterized protein</fullName>
    </submittedName>
</protein>
<dbReference type="EMBL" id="JAIQCV010000007">
    <property type="protein sequence ID" value="KAH1082620.1"/>
    <property type="molecule type" value="Genomic_DNA"/>
</dbReference>
<name>A0A9D3VGD9_9ROSI</name>
<keyword evidence="2" id="KW-1185">Reference proteome</keyword>
<dbReference type="AlphaFoldDB" id="A0A9D3VGD9"/>
<reference evidence="1 2" key="1">
    <citation type="journal article" date="2021" name="Plant Biotechnol. J.">
        <title>Multi-omics assisted identification of the key and species-specific regulatory components of drought-tolerant mechanisms in Gossypium stocksii.</title>
        <authorList>
            <person name="Yu D."/>
            <person name="Ke L."/>
            <person name="Zhang D."/>
            <person name="Wu Y."/>
            <person name="Sun Y."/>
            <person name="Mei J."/>
            <person name="Sun J."/>
            <person name="Sun Y."/>
        </authorList>
    </citation>
    <scope>NUCLEOTIDE SEQUENCE [LARGE SCALE GENOMIC DNA]</scope>
    <source>
        <strain evidence="2">cv. E1</strain>
        <tissue evidence="1">Leaf</tissue>
    </source>
</reference>
<evidence type="ECO:0000313" key="2">
    <source>
        <dbReference type="Proteomes" id="UP000828251"/>
    </source>
</evidence>
<gene>
    <name evidence="1" type="ORF">J1N35_022381</name>
</gene>
<accession>A0A9D3VGD9</accession>
<evidence type="ECO:0000313" key="1">
    <source>
        <dbReference type="EMBL" id="KAH1082620.1"/>
    </source>
</evidence>
<comment type="caution">
    <text evidence="1">The sequence shown here is derived from an EMBL/GenBank/DDBJ whole genome shotgun (WGS) entry which is preliminary data.</text>
</comment>